<dbReference type="SUPFAM" id="SSF52172">
    <property type="entry name" value="CheY-like"/>
    <property type="match status" value="1"/>
</dbReference>
<dbReference type="InterPro" id="IPR002197">
    <property type="entry name" value="HTH_Fis"/>
</dbReference>
<dbReference type="GO" id="GO:0000160">
    <property type="term" value="P:phosphorelay signal transduction system"/>
    <property type="evidence" value="ECO:0007669"/>
    <property type="project" value="InterPro"/>
</dbReference>
<dbReference type="PANTHER" id="PTHR32071">
    <property type="entry name" value="TRANSCRIPTIONAL REGULATORY PROTEIN"/>
    <property type="match status" value="1"/>
</dbReference>
<protein>
    <submittedName>
        <fullName evidence="8">Sigma-54-dependent Fis family transcriptional regulator</fullName>
    </submittedName>
</protein>
<name>A0A1T2KXD1_9GAMM</name>
<keyword evidence="1" id="KW-0547">Nucleotide-binding</keyword>
<dbReference type="InterPro" id="IPR011006">
    <property type="entry name" value="CheY-like_superfamily"/>
</dbReference>
<evidence type="ECO:0000256" key="3">
    <source>
        <dbReference type="ARBA" id="ARBA00023015"/>
    </source>
</evidence>
<keyword evidence="5" id="KW-0597">Phosphoprotein</keyword>
<dbReference type="SUPFAM" id="SSF52540">
    <property type="entry name" value="P-loop containing nucleoside triphosphate hydrolases"/>
    <property type="match status" value="1"/>
</dbReference>
<feature type="domain" description="Sigma-54 factor interaction" evidence="6">
    <location>
        <begin position="143"/>
        <end position="371"/>
    </location>
</feature>
<evidence type="ECO:0000313" key="9">
    <source>
        <dbReference type="Proteomes" id="UP000190896"/>
    </source>
</evidence>
<dbReference type="InterPro" id="IPR003593">
    <property type="entry name" value="AAA+_ATPase"/>
</dbReference>
<dbReference type="EMBL" id="MPRJ01000008">
    <property type="protein sequence ID" value="OOZ37518.1"/>
    <property type="molecule type" value="Genomic_DNA"/>
</dbReference>
<dbReference type="InterPro" id="IPR025662">
    <property type="entry name" value="Sigma_54_int_dom_ATP-bd_1"/>
</dbReference>
<dbReference type="RefSeq" id="WP_078485850.1">
    <property type="nucleotide sequence ID" value="NZ_MPRJ01000008.1"/>
</dbReference>
<keyword evidence="2" id="KW-0067">ATP-binding</keyword>
<feature type="domain" description="Response regulatory" evidence="7">
    <location>
        <begin position="4"/>
        <end position="118"/>
    </location>
</feature>
<feature type="modified residue" description="4-aspartylphosphate" evidence="5">
    <location>
        <position position="53"/>
    </location>
</feature>
<dbReference type="PROSITE" id="PS50045">
    <property type="entry name" value="SIGMA54_INTERACT_4"/>
    <property type="match status" value="1"/>
</dbReference>
<dbReference type="Pfam" id="PF02954">
    <property type="entry name" value="HTH_8"/>
    <property type="match status" value="1"/>
</dbReference>
<gene>
    <name evidence="8" type="ORF">BOW51_01960</name>
</gene>
<dbReference type="FunFam" id="3.40.50.300:FF:000006">
    <property type="entry name" value="DNA-binding transcriptional regulator NtrC"/>
    <property type="match status" value="1"/>
</dbReference>
<dbReference type="InterPro" id="IPR009057">
    <property type="entry name" value="Homeodomain-like_sf"/>
</dbReference>
<dbReference type="Gene3D" id="1.10.10.60">
    <property type="entry name" value="Homeodomain-like"/>
    <property type="match status" value="1"/>
</dbReference>
<comment type="caution">
    <text evidence="8">The sequence shown here is derived from an EMBL/GenBank/DDBJ whole genome shotgun (WGS) entry which is preliminary data.</text>
</comment>
<dbReference type="PROSITE" id="PS50110">
    <property type="entry name" value="RESPONSE_REGULATORY"/>
    <property type="match status" value="1"/>
</dbReference>
<dbReference type="GO" id="GO:0043565">
    <property type="term" value="F:sequence-specific DNA binding"/>
    <property type="evidence" value="ECO:0007669"/>
    <property type="project" value="InterPro"/>
</dbReference>
<dbReference type="Pfam" id="PF00072">
    <property type="entry name" value="Response_reg"/>
    <property type="match status" value="1"/>
</dbReference>
<organism evidence="8 9">
    <name type="scientific">Solemya velesiana gill symbiont</name>
    <dbReference type="NCBI Taxonomy" id="1918948"/>
    <lineage>
        <taxon>Bacteria</taxon>
        <taxon>Pseudomonadati</taxon>
        <taxon>Pseudomonadota</taxon>
        <taxon>Gammaproteobacteria</taxon>
        <taxon>sulfur-oxidizing symbionts</taxon>
    </lineage>
</organism>
<dbReference type="GO" id="GO:0006355">
    <property type="term" value="P:regulation of DNA-templated transcription"/>
    <property type="evidence" value="ECO:0007669"/>
    <property type="project" value="InterPro"/>
</dbReference>
<dbReference type="InterPro" id="IPR058031">
    <property type="entry name" value="AAA_lid_NorR"/>
</dbReference>
<evidence type="ECO:0000256" key="2">
    <source>
        <dbReference type="ARBA" id="ARBA00022840"/>
    </source>
</evidence>
<dbReference type="GO" id="GO:0005524">
    <property type="term" value="F:ATP binding"/>
    <property type="evidence" value="ECO:0007669"/>
    <property type="project" value="UniProtKB-KW"/>
</dbReference>
<dbReference type="PROSITE" id="PS00675">
    <property type="entry name" value="SIGMA54_INTERACT_1"/>
    <property type="match status" value="1"/>
</dbReference>
<dbReference type="InterPro" id="IPR002078">
    <property type="entry name" value="Sigma_54_int"/>
</dbReference>
<evidence type="ECO:0000256" key="4">
    <source>
        <dbReference type="ARBA" id="ARBA00023163"/>
    </source>
</evidence>
<keyword evidence="3" id="KW-0805">Transcription regulation</keyword>
<proteinExistence type="predicted"/>
<dbReference type="Proteomes" id="UP000190896">
    <property type="component" value="Unassembled WGS sequence"/>
</dbReference>
<dbReference type="InterPro" id="IPR001789">
    <property type="entry name" value="Sig_transdc_resp-reg_receiver"/>
</dbReference>
<keyword evidence="4" id="KW-0804">Transcription</keyword>
<dbReference type="PANTHER" id="PTHR32071:SF121">
    <property type="entry name" value="SIGMA L-DEPENDENT TRANSCRIPTIONAL REGULATOR YQIR-RELATED"/>
    <property type="match status" value="1"/>
</dbReference>
<dbReference type="Pfam" id="PF00158">
    <property type="entry name" value="Sigma54_activat"/>
    <property type="match status" value="1"/>
</dbReference>
<evidence type="ECO:0000259" key="6">
    <source>
        <dbReference type="PROSITE" id="PS50045"/>
    </source>
</evidence>
<keyword evidence="9" id="KW-1185">Reference proteome</keyword>
<dbReference type="Gene3D" id="3.40.50.2300">
    <property type="match status" value="1"/>
</dbReference>
<dbReference type="SMART" id="SM00448">
    <property type="entry name" value="REC"/>
    <property type="match status" value="1"/>
</dbReference>
<dbReference type="CDD" id="cd00009">
    <property type="entry name" value="AAA"/>
    <property type="match status" value="1"/>
</dbReference>
<dbReference type="SUPFAM" id="SSF46689">
    <property type="entry name" value="Homeodomain-like"/>
    <property type="match status" value="1"/>
</dbReference>
<evidence type="ECO:0000259" key="7">
    <source>
        <dbReference type="PROSITE" id="PS50110"/>
    </source>
</evidence>
<reference evidence="8 9" key="1">
    <citation type="submission" date="2016-11" db="EMBL/GenBank/DDBJ databases">
        <title>Mixed transmission modes and dynamic genome evolution in an obligate animal-bacterial symbiosis.</title>
        <authorList>
            <person name="Russell S.L."/>
            <person name="Corbett-Detig R.B."/>
            <person name="Cavanaugh C.M."/>
        </authorList>
    </citation>
    <scope>NUCLEOTIDE SEQUENCE [LARGE SCALE GENOMIC DNA]</scope>
    <source>
        <strain evidence="8">Se-Cadez</strain>
    </source>
</reference>
<dbReference type="SMART" id="SM00382">
    <property type="entry name" value="AAA"/>
    <property type="match status" value="1"/>
</dbReference>
<dbReference type="OrthoDB" id="5297379at2"/>
<dbReference type="InterPro" id="IPR027417">
    <property type="entry name" value="P-loop_NTPase"/>
</dbReference>
<sequence length="454" mass="49870">MKNRLLIIEDDAGLNQMLQFHFEDLGFDVTGVSNCSEGMLQLNENAFDLLLLDQQLPDGNGLDLLTEICQKTPGQAVIMMTGQHDLELAIQAIKAGAADFIHKPIRTEALQHVVERVLENKRLSRQVEALQQETPDDLEQRELIGRSDAMLKVSKEIALSAASDATVLITGESGTGKEVVARLIHMHSGKSGPFTPVNCAAIVDTLLESELFGHEKGAFTGAEARKPGKFELAQDGTIFLDEIGELAQPLQAKLLRALQEQMFERVGGTQQIRSNARVIAATNRDLFAEVNAGNFREDLAYRLKVISIHLPSLRERKEDIPLLAKALVEKIARKIHKPPLKLTDEAIHVLQSYNWPGNVREMENILTQALVHARGSLITPDLLQLDAAGPMAAASPTSAANPNQAQKSLDQVEAEHIQLVLDHTGGHKGKTCDVLGISRPALDRKIKKYNLRLP</sequence>
<dbReference type="Pfam" id="PF25601">
    <property type="entry name" value="AAA_lid_14"/>
    <property type="match status" value="1"/>
</dbReference>
<dbReference type="Gene3D" id="1.10.8.60">
    <property type="match status" value="1"/>
</dbReference>
<dbReference type="AlphaFoldDB" id="A0A1T2KXD1"/>
<dbReference type="Gene3D" id="3.40.50.300">
    <property type="entry name" value="P-loop containing nucleotide triphosphate hydrolases"/>
    <property type="match status" value="1"/>
</dbReference>
<evidence type="ECO:0000256" key="1">
    <source>
        <dbReference type="ARBA" id="ARBA00022741"/>
    </source>
</evidence>
<evidence type="ECO:0000313" key="8">
    <source>
        <dbReference type="EMBL" id="OOZ37518.1"/>
    </source>
</evidence>
<evidence type="ECO:0000256" key="5">
    <source>
        <dbReference type="PROSITE-ProRule" id="PRU00169"/>
    </source>
</evidence>
<accession>A0A1T2KXD1</accession>
<dbReference type="PRINTS" id="PR01590">
    <property type="entry name" value="HTHFIS"/>
</dbReference>